<dbReference type="Proteomes" id="UP000077202">
    <property type="component" value="Unassembled WGS sequence"/>
</dbReference>
<protein>
    <submittedName>
        <fullName evidence="2">Uncharacterized protein</fullName>
    </submittedName>
</protein>
<dbReference type="AlphaFoldDB" id="A0A176WNM8"/>
<evidence type="ECO:0000313" key="2">
    <source>
        <dbReference type="EMBL" id="OAE34203.1"/>
    </source>
</evidence>
<evidence type="ECO:0000313" key="3">
    <source>
        <dbReference type="Proteomes" id="UP000077202"/>
    </source>
</evidence>
<reference evidence="2" key="1">
    <citation type="submission" date="2016-03" db="EMBL/GenBank/DDBJ databases">
        <title>Mechanisms controlling the formation of the plant cell surface in tip-growing cells are functionally conserved among land plants.</title>
        <authorList>
            <person name="Honkanen S."/>
            <person name="Jones V.A."/>
            <person name="Morieri G."/>
            <person name="Champion C."/>
            <person name="Hetherington A.J."/>
            <person name="Kelly S."/>
            <person name="Saint-Marcoux D."/>
            <person name="Proust H."/>
            <person name="Prescott H."/>
            <person name="Dolan L."/>
        </authorList>
    </citation>
    <scope>NUCLEOTIDE SEQUENCE [LARGE SCALE GENOMIC DNA]</scope>
    <source>
        <tissue evidence="2">Whole gametophyte</tissue>
    </source>
</reference>
<feature type="compositionally biased region" description="Polar residues" evidence="1">
    <location>
        <begin position="72"/>
        <end position="81"/>
    </location>
</feature>
<proteinExistence type="predicted"/>
<accession>A0A176WNM8</accession>
<name>A0A176WNM8_MARPO</name>
<organism evidence="2 3">
    <name type="scientific">Marchantia polymorpha subsp. ruderalis</name>
    <dbReference type="NCBI Taxonomy" id="1480154"/>
    <lineage>
        <taxon>Eukaryota</taxon>
        <taxon>Viridiplantae</taxon>
        <taxon>Streptophyta</taxon>
        <taxon>Embryophyta</taxon>
        <taxon>Marchantiophyta</taxon>
        <taxon>Marchantiopsida</taxon>
        <taxon>Marchantiidae</taxon>
        <taxon>Marchantiales</taxon>
        <taxon>Marchantiaceae</taxon>
        <taxon>Marchantia</taxon>
    </lineage>
</organism>
<gene>
    <name evidence="2" type="ORF">AXG93_1593s1620</name>
</gene>
<sequence length="155" mass="16735">MERSSIDALSAYQVDFDLFGNEYQLFLLDVRDRLPKVRASSSLDVAGSGAPAAVPVAMPAQPVTADADNGATADSVQTATDISDGRPSERTPLLAREPSPALQVTSNQSIRRVGVSDSRSIQHADLITSHPDKLINDYAKNSELLSCWEHVLKEE</sequence>
<keyword evidence="3" id="KW-1185">Reference proteome</keyword>
<comment type="caution">
    <text evidence="2">The sequence shown here is derived from an EMBL/GenBank/DDBJ whole genome shotgun (WGS) entry which is preliminary data.</text>
</comment>
<dbReference type="EMBL" id="LVLJ01000445">
    <property type="protein sequence ID" value="OAE34203.1"/>
    <property type="molecule type" value="Genomic_DNA"/>
</dbReference>
<feature type="region of interest" description="Disordered" evidence="1">
    <location>
        <begin position="64"/>
        <end position="107"/>
    </location>
</feature>
<evidence type="ECO:0000256" key="1">
    <source>
        <dbReference type="SAM" id="MobiDB-lite"/>
    </source>
</evidence>